<accession>A0A4V3XKX7</accession>
<feature type="domain" description="Spondin" evidence="3">
    <location>
        <begin position="47"/>
        <end position="199"/>
    </location>
</feature>
<sequence>MKHNPGSRMRSLALSATGAALIASSAAAVPIDVTITNTQPGGGLYLTPLLSIFHDGSFDTFDAGSSASAGVELLAEEGSPAGVIADVEAANTANGTSHTTAVLANPAGFAGAPVLDPGESTTITVDLDPTSHRYFSFLSMVIPSNDTFIGNDDSMAYELFDAMGGFSALSDITVTAGDAWDAGTEADDGNGAAFAPPTATGATDTADPIAALADLDFLIGRPQAPGGTVGSASGVLATISFAEVAPVPLPASFPLLALGVAGLGMIRRRQNR</sequence>
<dbReference type="InterPro" id="IPR009465">
    <property type="entry name" value="Spondin_N"/>
</dbReference>
<dbReference type="InterPro" id="IPR038678">
    <property type="entry name" value="Spondin_N_sf"/>
</dbReference>
<feature type="transmembrane region" description="Helical" evidence="1">
    <location>
        <begin position="247"/>
        <end position="266"/>
    </location>
</feature>
<reference evidence="4 5" key="1">
    <citation type="submission" date="2019-04" db="EMBL/GenBank/DDBJ databases">
        <title>Shimia ponticola sp. nov., isolated from seawater.</title>
        <authorList>
            <person name="Kim Y.-O."/>
            <person name="Yoon J.-H."/>
        </authorList>
    </citation>
    <scope>NUCLEOTIDE SEQUENCE [LARGE SCALE GENOMIC DNA]</scope>
    <source>
        <strain evidence="4 5">MYP11</strain>
    </source>
</reference>
<dbReference type="AlphaFoldDB" id="A0A4V3XKX7"/>
<comment type="caution">
    <text evidence="4">The sequence shown here is derived from an EMBL/GenBank/DDBJ whole genome shotgun (WGS) entry which is preliminary data.</text>
</comment>
<evidence type="ECO:0000313" key="5">
    <source>
        <dbReference type="Proteomes" id="UP000306602"/>
    </source>
</evidence>
<protein>
    <submittedName>
        <fullName evidence="4">VPLPA-CTERM sorting domain-containing protein</fullName>
    </submittedName>
</protein>
<keyword evidence="1" id="KW-0472">Membrane</keyword>
<dbReference type="Pfam" id="PF06468">
    <property type="entry name" value="Spond_N"/>
    <property type="match status" value="1"/>
</dbReference>
<name>A0A4V3XKX7_9RHOB</name>
<evidence type="ECO:0000256" key="1">
    <source>
        <dbReference type="SAM" id="Phobius"/>
    </source>
</evidence>
<dbReference type="EMBL" id="SRKY01000001">
    <property type="protein sequence ID" value="THH38693.1"/>
    <property type="molecule type" value="Genomic_DNA"/>
</dbReference>
<dbReference type="NCBIfam" id="NF038123">
    <property type="entry name" value="NF038123_dom"/>
    <property type="match status" value="1"/>
</dbReference>
<dbReference type="OrthoDB" id="264824at2"/>
<organism evidence="4 5">
    <name type="scientific">Aliishimia ponticola</name>
    <dbReference type="NCBI Taxonomy" id="2499833"/>
    <lineage>
        <taxon>Bacteria</taxon>
        <taxon>Pseudomonadati</taxon>
        <taxon>Pseudomonadota</taxon>
        <taxon>Alphaproteobacteria</taxon>
        <taxon>Rhodobacterales</taxon>
        <taxon>Paracoccaceae</taxon>
        <taxon>Aliishimia</taxon>
    </lineage>
</organism>
<feature type="signal peptide" evidence="2">
    <location>
        <begin position="1"/>
        <end position="28"/>
    </location>
</feature>
<gene>
    <name evidence="4" type="ORF">E4Z66_03745</name>
</gene>
<keyword evidence="1" id="KW-1133">Transmembrane helix</keyword>
<proteinExistence type="predicted"/>
<dbReference type="InterPro" id="IPR022472">
    <property type="entry name" value="VPLPA-CTERM"/>
</dbReference>
<dbReference type="Gene3D" id="2.60.40.2130">
    <property type="entry name" value="F-spondin domain"/>
    <property type="match status" value="1"/>
</dbReference>
<evidence type="ECO:0000313" key="4">
    <source>
        <dbReference type="EMBL" id="THH38693.1"/>
    </source>
</evidence>
<dbReference type="NCBIfam" id="TIGR03370">
    <property type="entry name" value="VPLPA-CTERM"/>
    <property type="match status" value="1"/>
</dbReference>
<keyword evidence="5" id="KW-1185">Reference proteome</keyword>
<evidence type="ECO:0000259" key="3">
    <source>
        <dbReference type="Pfam" id="PF06468"/>
    </source>
</evidence>
<dbReference type="RefSeq" id="WP_136461584.1">
    <property type="nucleotide sequence ID" value="NZ_SRKY01000001.1"/>
</dbReference>
<keyword evidence="1" id="KW-0812">Transmembrane</keyword>
<evidence type="ECO:0000256" key="2">
    <source>
        <dbReference type="SAM" id="SignalP"/>
    </source>
</evidence>
<feature type="chain" id="PRO_5020959353" evidence="2">
    <location>
        <begin position="29"/>
        <end position="272"/>
    </location>
</feature>
<dbReference type="Proteomes" id="UP000306602">
    <property type="component" value="Unassembled WGS sequence"/>
</dbReference>
<keyword evidence="2" id="KW-0732">Signal</keyword>